<feature type="compositionally biased region" description="Basic residues" evidence="4">
    <location>
        <begin position="217"/>
        <end position="227"/>
    </location>
</feature>
<dbReference type="WBParaSite" id="TREG1_73050.2">
    <property type="protein sequence ID" value="TREG1_73050.2"/>
    <property type="gene ID" value="TREG1_73050"/>
</dbReference>
<dbReference type="PROSITE" id="PS50102">
    <property type="entry name" value="RRM"/>
    <property type="match status" value="1"/>
</dbReference>
<feature type="compositionally biased region" description="Basic and acidic residues" evidence="4">
    <location>
        <begin position="206"/>
        <end position="216"/>
    </location>
</feature>
<feature type="compositionally biased region" description="Basic and acidic residues" evidence="4">
    <location>
        <begin position="1"/>
        <end position="10"/>
    </location>
</feature>
<feature type="region of interest" description="Disordered" evidence="4">
    <location>
        <begin position="501"/>
        <end position="545"/>
    </location>
</feature>
<dbReference type="InterPro" id="IPR012677">
    <property type="entry name" value="Nucleotide-bd_a/b_plait_sf"/>
</dbReference>
<keyword evidence="2 3" id="KW-0694">RNA-binding</keyword>
<feature type="compositionally biased region" description="Basic and acidic residues" evidence="4">
    <location>
        <begin position="534"/>
        <end position="545"/>
    </location>
</feature>
<feature type="compositionally biased region" description="Low complexity" evidence="4">
    <location>
        <begin position="187"/>
        <end position="197"/>
    </location>
</feature>
<feature type="compositionally biased region" description="Polar residues" evidence="4">
    <location>
        <begin position="81"/>
        <end position="97"/>
    </location>
</feature>
<name>A0AA85K4P0_TRIRE</name>
<evidence type="ECO:0000259" key="5">
    <source>
        <dbReference type="PROSITE" id="PS50102"/>
    </source>
</evidence>
<evidence type="ECO:0000256" key="2">
    <source>
        <dbReference type="ARBA" id="ARBA00022884"/>
    </source>
</evidence>
<dbReference type="SUPFAM" id="SSF54928">
    <property type="entry name" value="RNA-binding domain, RBD"/>
    <property type="match status" value="2"/>
</dbReference>
<evidence type="ECO:0000313" key="8">
    <source>
        <dbReference type="WBParaSite" id="TREG1_73050.2"/>
    </source>
</evidence>
<dbReference type="Proteomes" id="UP000050795">
    <property type="component" value="Unassembled WGS sequence"/>
</dbReference>
<reference evidence="7 8" key="2">
    <citation type="submission" date="2023-11" db="UniProtKB">
        <authorList>
            <consortium name="WormBaseParasite"/>
        </authorList>
    </citation>
    <scope>IDENTIFICATION</scope>
</reference>
<feature type="compositionally biased region" description="Polar residues" evidence="4">
    <location>
        <begin position="141"/>
        <end position="155"/>
    </location>
</feature>
<proteinExistence type="predicted"/>
<evidence type="ECO:0000313" key="7">
    <source>
        <dbReference type="WBParaSite" id="TREG1_73050.1"/>
    </source>
</evidence>
<reference evidence="6" key="1">
    <citation type="submission" date="2022-06" db="EMBL/GenBank/DDBJ databases">
        <authorList>
            <person name="Berger JAMES D."/>
            <person name="Berger JAMES D."/>
        </authorList>
    </citation>
    <scope>NUCLEOTIDE SEQUENCE [LARGE SCALE GENOMIC DNA]</scope>
</reference>
<feature type="compositionally biased region" description="Basic and acidic residues" evidence="4">
    <location>
        <begin position="156"/>
        <end position="174"/>
    </location>
</feature>
<feature type="region of interest" description="Disordered" evidence="4">
    <location>
        <begin position="1"/>
        <end position="229"/>
    </location>
</feature>
<accession>A0AA85K4P0</accession>
<dbReference type="InterPro" id="IPR000504">
    <property type="entry name" value="RRM_dom"/>
</dbReference>
<dbReference type="WBParaSite" id="TREG1_73050.1">
    <property type="protein sequence ID" value="TREG1_73050.1"/>
    <property type="gene ID" value="TREG1_73050"/>
</dbReference>
<evidence type="ECO:0000313" key="6">
    <source>
        <dbReference type="Proteomes" id="UP000050795"/>
    </source>
</evidence>
<dbReference type="InterPro" id="IPR035979">
    <property type="entry name" value="RBD_domain_sf"/>
</dbReference>
<dbReference type="Pfam" id="PF00076">
    <property type="entry name" value="RRM_1"/>
    <property type="match status" value="1"/>
</dbReference>
<protein>
    <recommendedName>
        <fullName evidence="5">RRM domain-containing protein</fullName>
    </recommendedName>
</protein>
<keyword evidence="1" id="KW-0677">Repeat</keyword>
<evidence type="ECO:0000256" key="1">
    <source>
        <dbReference type="ARBA" id="ARBA00022737"/>
    </source>
</evidence>
<feature type="compositionally biased region" description="Polar residues" evidence="4">
    <location>
        <begin position="503"/>
        <end position="526"/>
    </location>
</feature>
<dbReference type="SMART" id="SM00360">
    <property type="entry name" value="RRM"/>
    <property type="match status" value="2"/>
</dbReference>
<feature type="compositionally biased region" description="Basic and acidic residues" evidence="4">
    <location>
        <begin position="62"/>
        <end position="80"/>
    </location>
</feature>
<dbReference type="Gene3D" id="3.30.70.330">
    <property type="match status" value="2"/>
</dbReference>
<dbReference type="PANTHER" id="PTHR23236">
    <property type="entry name" value="EUKARYOTIC TRANSLATION INITIATION FACTOR 4B/4H"/>
    <property type="match status" value="1"/>
</dbReference>
<dbReference type="WBParaSite" id="TREG1_73050.3">
    <property type="protein sequence ID" value="TREG1_73050.3"/>
    <property type="gene ID" value="TREG1_73050"/>
</dbReference>
<organism evidence="6 8">
    <name type="scientific">Trichobilharzia regenti</name>
    <name type="common">Nasal bird schistosome</name>
    <dbReference type="NCBI Taxonomy" id="157069"/>
    <lineage>
        <taxon>Eukaryota</taxon>
        <taxon>Metazoa</taxon>
        <taxon>Spiralia</taxon>
        <taxon>Lophotrochozoa</taxon>
        <taxon>Platyhelminthes</taxon>
        <taxon>Trematoda</taxon>
        <taxon>Digenea</taxon>
        <taxon>Strigeidida</taxon>
        <taxon>Schistosomatoidea</taxon>
        <taxon>Schistosomatidae</taxon>
        <taxon>Trichobilharzia</taxon>
    </lineage>
</organism>
<evidence type="ECO:0000256" key="4">
    <source>
        <dbReference type="SAM" id="MobiDB-lite"/>
    </source>
</evidence>
<dbReference type="PANTHER" id="PTHR23236:SF119">
    <property type="entry name" value="NUCLEAR RNA-BINDING PROTEIN SART-3"/>
    <property type="match status" value="1"/>
</dbReference>
<keyword evidence="6" id="KW-1185">Reference proteome</keyword>
<evidence type="ECO:0000256" key="3">
    <source>
        <dbReference type="PROSITE-ProRule" id="PRU00176"/>
    </source>
</evidence>
<sequence>MAKFILEKQGDFPSPILDLNKPKKSKVHKHQDDLRRNNSNDQSISGIHSEKVNALKTLAESIKNKERHSSVSTAESRDRSCSLNPSQNDTTSKSQVCETVMPKKLPNSSKNKQKCDESSKVKFKNNTAISVKTKERKHNNDSVCNIESENISSDHITSHKSSETKRSNTEGEVKRKCKKRKLEHDSSLGLDSQGDSLTKAVSKGTPKNELKDEVTVKHKSSKPKHVIQKPEMRKWYHECVDEEYFTSDDESASETETFQDRSLQRQHRQLSNERLTRTLFVGNLPPNINKKRLAKLFNRVLKKDEVASASKCLVESIRFRGAIPVTGGTSKRARKLAAIKGEFSGVSKFRIGYVVLTSKIGIQAALTLNGCCLNSNGAVFNPEESTGDAIDSTNQDCKYHIRVDCAVKNKTNYKPDNCVFLGNLPFDCTEEEIYNALSSLGSLASVRLIRDNQTGAVRGFGYATFTDPSYIPLAIRASNTLTVRGRPIRIFECKTKKPKKNKLQASYVNQSNSTDKKPITTTSDSIKNMKKKKKNDEREKGQKKT</sequence>
<dbReference type="AlphaFoldDB" id="A0AA85K4P0"/>
<dbReference type="GO" id="GO:0003723">
    <property type="term" value="F:RNA binding"/>
    <property type="evidence" value="ECO:0007669"/>
    <property type="project" value="UniProtKB-UniRule"/>
</dbReference>
<feature type="region of interest" description="Disordered" evidence="4">
    <location>
        <begin position="248"/>
        <end position="267"/>
    </location>
</feature>
<feature type="domain" description="RRM" evidence="5">
    <location>
        <begin position="417"/>
        <end position="495"/>
    </location>
</feature>